<dbReference type="STRING" id="1385513.N780_02610"/>
<proteinExistence type="predicted"/>
<comment type="caution">
    <text evidence="1">The sequence shown here is derived from an EMBL/GenBank/DDBJ whole genome shotgun (WGS) entry which is preliminary data.</text>
</comment>
<dbReference type="OrthoDB" id="9799036at2"/>
<evidence type="ECO:0000313" key="2">
    <source>
        <dbReference type="Proteomes" id="UP000030153"/>
    </source>
</evidence>
<name>A0A0A2UVZ5_9BACI</name>
<dbReference type="RefSeq" id="WP_036784576.1">
    <property type="nucleotide sequence ID" value="NZ_AVBG01000009.1"/>
</dbReference>
<dbReference type="InterPro" id="IPR029069">
    <property type="entry name" value="HotDog_dom_sf"/>
</dbReference>
<dbReference type="Gene3D" id="3.10.129.10">
    <property type="entry name" value="Hotdog Thioesterase"/>
    <property type="match status" value="1"/>
</dbReference>
<reference evidence="1 2" key="1">
    <citation type="submission" date="2013-08" db="EMBL/GenBank/DDBJ databases">
        <title>Genome of Pontibacillus chungwhensis.</title>
        <authorList>
            <person name="Wang Q."/>
            <person name="Wang G."/>
        </authorList>
    </citation>
    <scope>NUCLEOTIDE SEQUENCE [LARGE SCALE GENOMIC DNA]</scope>
    <source>
        <strain evidence="1 2">BH030062</strain>
    </source>
</reference>
<dbReference type="InterPro" id="IPR050563">
    <property type="entry name" value="4-hydroxybenzoyl-CoA_TE"/>
</dbReference>
<dbReference type="AlphaFoldDB" id="A0A0A2UVZ5"/>
<gene>
    <name evidence="1" type="ORF">N780_02610</name>
</gene>
<dbReference type="GO" id="GO:0047617">
    <property type="term" value="F:fatty acyl-CoA hydrolase activity"/>
    <property type="evidence" value="ECO:0007669"/>
    <property type="project" value="TreeGrafter"/>
</dbReference>
<protein>
    <submittedName>
        <fullName evidence="1">Uncharacterized protein</fullName>
    </submittedName>
</protein>
<organism evidence="1 2">
    <name type="scientific">Pontibacillus chungwhensis BH030062</name>
    <dbReference type="NCBI Taxonomy" id="1385513"/>
    <lineage>
        <taxon>Bacteria</taxon>
        <taxon>Bacillati</taxon>
        <taxon>Bacillota</taxon>
        <taxon>Bacilli</taxon>
        <taxon>Bacillales</taxon>
        <taxon>Bacillaceae</taxon>
        <taxon>Pontibacillus</taxon>
    </lineage>
</organism>
<dbReference type="SUPFAM" id="SSF54637">
    <property type="entry name" value="Thioesterase/thiol ester dehydrase-isomerase"/>
    <property type="match status" value="1"/>
</dbReference>
<sequence>MKKVSYVEDPEKWLEGFTFSVRTKVRFSETDLFGHMNNTVPFIYFEEARIEFLKSIDAFQKESDPSGTIPVAADLQCDYHKQVYFDDVLSVAVKIHYVGNTSYDLHYLVTNEEGAVCLTGRGRIVQIDAESGKPISIPREIKRAYEDQVSVAKG</sequence>
<dbReference type="Pfam" id="PF13279">
    <property type="entry name" value="4HBT_2"/>
    <property type="match status" value="1"/>
</dbReference>
<dbReference type="eggNOG" id="COG0824">
    <property type="taxonomic scope" value="Bacteria"/>
</dbReference>
<evidence type="ECO:0000313" key="1">
    <source>
        <dbReference type="EMBL" id="KGP90893.1"/>
    </source>
</evidence>
<keyword evidence="2" id="KW-1185">Reference proteome</keyword>
<dbReference type="EMBL" id="AVBG01000009">
    <property type="protein sequence ID" value="KGP90893.1"/>
    <property type="molecule type" value="Genomic_DNA"/>
</dbReference>
<dbReference type="PANTHER" id="PTHR31793">
    <property type="entry name" value="4-HYDROXYBENZOYL-COA THIOESTERASE FAMILY MEMBER"/>
    <property type="match status" value="1"/>
</dbReference>
<accession>A0A0A2UVZ5</accession>
<dbReference type="PANTHER" id="PTHR31793:SF24">
    <property type="entry name" value="LONG-CHAIN ACYL-COA THIOESTERASE FADM"/>
    <property type="match status" value="1"/>
</dbReference>
<dbReference type="Proteomes" id="UP000030153">
    <property type="component" value="Unassembled WGS sequence"/>
</dbReference>
<dbReference type="CDD" id="cd00586">
    <property type="entry name" value="4HBT"/>
    <property type="match status" value="1"/>
</dbReference>